<reference evidence="3" key="1">
    <citation type="submission" date="2016-11" db="UniProtKB">
        <authorList>
            <consortium name="WormBaseParasite"/>
        </authorList>
    </citation>
    <scope>IDENTIFICATION</scope>
</reference>
<feature type="region of interest" description="Disordered" evidence="1">
    <location>
        <begin position="1"/>
        <end position="23"/>
    </location>
</feature>
<name>A0A1I7XTC2_HETBA</name>
<dbReference type="WBParaSite" id="Hba_20737">
    <property type="protein sequence ID" value="Hba_20737"/>
    <property type="gene ID" value="Hba_20737"/>
</dbReference>
<keyword evidence="2" id="KW-1185">Reference proteome</keyword>
<accession>A0A1I7XTC2</accession>
<evidence type="ECO:0000256" key="1">
    <source>
        <dbReference type="SAM" id="MobiDB-lite"/>
    </source>
</evidence>
<evidence type="ECO:0000313" key="3">
    <source>
        <dbReference type="WBParaSite" id="Hba_20737"/>
    </source>
</evidence>
<organism evidence="2 3">
    <name type="scientific">Heterorhabditis bacteriophora</name>
    <name type="common">Entomopathogenic nematode worm</name>
    <dbReference type="NCBI Taxonomy" id="37862"/>
    <lineage>
        <taxon>Eukaryota</taxon>
        <taxon>Metazoa</taxon>
        <taxon>Ecdysozoa</taxon>
        <taxon>Nematoda</taxon>
        <taxon>Chromadorea</taxon>
        <taxon>Rhabditida</taxon>
        <taxon>Rhabditina</taxon>
        <taxon>Rhabditomorpha</taxon>
        <taxon>Strongyloidea</taxon>
        <taxon>Heterorhabditidae</taxon>
        <taxon>Heterorhabditis</taxon>
    </lineage>
</organism>
<evidence type="ECO:0000313" key="2">
    <source>
        <dbReference type="Proteomes" id="UP000095283"/>
    </source>
</evidence>
<dbReference type="Proteomes" id="UP000095283">
    <property type="component" value="Unplaced"/>
</dbReference>
<dbReference type="AlphaFoldDB" id="A0A1I7XTC2"/>
<proteinExistence type="predicted"/>
<sequence>MTKLGVTPGVHGDGGDDKGEVKPEAIKIDPKVGTLFTARFTILLLNCTSLFNKWFGNYQKKQFV</sequence>
<protein>
    <submittedName>
        <fullName evidence="3">Uncharacterized protein</fullName>
    </submittedName>
</protein>
<feature type="compositionally biased region" description="Basic and acidic residues" evidence="1">
    <location>
        <begin position="13"/>
        <end position="23"/>
    </location>
</feature>